<dbReference type="PROSITE" id="PS51900">
    <property type="entry name" value="CB"/>
    <property type="match status" value="1"/>
</dbReference>
<dbReference type="Gene3D" id="1.10.150.130">
    <property type="match status" value="1"/>
</dbReference>
<dbReference type="InterPro" id="IPR010998">
    <property type="entry name" value="Integrase_recombinase_N"/>
</dbReference>
<evidence type="ECO:0000259" key="7">
    <source>
        <dbReference type="PROSITE" id="PS51900"/>
    </source>
</evidence>
<feature type="domain" description="Tyr recombinase" evidence="6">
    <location>
        <begin position="118"/>
        <end position="331"/>
    </location>
</feature>
<reference evidence="8" key="1">
    <citation type="submission" date="2013-07" db="EMBL/GenBank/DDBJ databases">
        <title>Sub-species coevolution in mutualistic symbiosis.</title>
        <authorList>
            <person name="Murfin K."/>
            <person name="Klassen J."/>
            <person name="Lee M."/>
            <person name="Forst S."/>
            <person name="Stock P."/>
            <person name="Goodrich-Blair H."/>
        </authorList>
    </citation>
    <scope>NUCLEOTIDE SEQUENCE [LARGE SCALE GENOMIC DNA]</scope>
    <source>
        <strain evidence="8">Intermedium</strain>
    </source>
</reference>
<evidence type="ECO:0000256" key="5">
    <source>
        <dbReference type="PROSITE-ProRule" id="PRU01248"/>
    </source>
</evidence>
<dbReference type="InterPro" id="IPR013762">
    <property type="entry name" value="Integrase-like_cat_sf"/>
</dbReference>
<gene>
    <name evidence="8" type="ORF">XBI1_240001</name>
</gene>
<dbReference type="PANTHER" id="PTHR30349:SF41">
    <property type="entry name" value="INTEGRASE_RECOMBINASE PROTEIN MJ0367-RELATED"/>
    <property type="match status" value="1"/>
</dbReference>
<proteinExistence type="inferred from homology"/>
<dbReference type="AlphaFoldDB" id="A0A077QI51"/>
<dbReference type="RefSeq" id="WP_413743168.1">
    <property type="nucleotide sequence ID" value="NZ_CAWLWA010000019.1"/>
</dbReference>
<dbReference type="GO" id="GO:0006310">
    <property type="term" value="P:DNA recombination"/>
    <property type="evidence" value="ECO:0007669"/>
    <property type="project" value="UniProtKB-KW"/>
</dbReference>
<keyword evidence="3 5" id="KW-0238">DNA-binding</keyword>
<dbReference type="CDD" id="cd00397">
    <property type="entry name" value="DNA_BRE_C"/>
    <property type="match status" value="1"/>
</dbReference>
<dbReference type="HOGENOM" id="CLU_045821_0_0_6"/>
<dbReference type="EMBL" id="CBTB010000157">
    <property type="protein sequence ID" value="CDH33164.1"/>
    <property type="molecule type" value="Genomic_DNA"/>
</dbReference>
<protein>
    <submittedName>
        <fullName evidence="8">Putative phage integrase</fullName>
    </submittedName>
</protein>
<feature type="domain" description="Core-binding (CB)" evidence="7">
    <location>
        <begin position="15"/>
        <end position="96"/>
    </location>
</feature>
<dbReference type="InterPro" id="IPR011010">
    <property type="entry name" value="DNA_brk_join_enz"/>
</dbReference>
<keyword evidence="4" id="KW-0233">DNA recombination</keyword>
<dbReference type="InterPro" id="IPR050090">
    <property type="entry name" value="Tyrosine_recombinase_XerCD"/>
</dbReference>
<comment type="similarity">
    <text evidence="1">Belongs to the 'phage' integrase family.</text>
</comment>
<dbReference type="GO" id="GO:0015074">
    <property type="term" value="P:DNA integration"/>
    <property type="evidence" value="ECO:0007669"/>
    <property type="project" value="UniProtKB-KW"/>
</dbReference>
<dbReference type="InterPro" id="IPR002104">
    <property type="entry name" value="Integrase_catalytic"/>
</dbReference>
<dbReference type="PANTHER" id="PTHR30349">
    <property type="entry name" value="PHAGE INTEGRASE-RELATED"/>
    <property type="match status" value="1"/>
</dbReference>
<evidence type="ECO:0000313" key="8">
    <source>
        <dbReference type="EMBL" id="CDH33164.1"/>
    </source>
</evidence>
<dbReference type="Pfam" id="PF00589">
    <property type="entry name" value="Phage_integrase"/>
    <property type="match status" value="1"/>
</dbReference>
<comment type="caution">
    <text evidence="8">The sequence shown here is derived from an EMBL/GenBank/DDBJ whole genome shotgun (WGS) entry which is preliminary data.</text>
</comment>
<accession>A0A077QI51</accession>
<dbReference type="SUPFAM" id="SSF56349">
    <property type="entry name" value="DNA breaking-rejoining enzymes"/>
    <property type="match status" value="1"/>
</dbReference>
<name>A0A077QI51_XENBV</name>
<dbReference type="Gene3D" id="1.10.443.10">
    <property type="entry name" value="Intergrase catalytic core"/>
    <property type="match status" value="1"/>
</dbReference>
<keyword evidence="2" id="KW-0229">DNA integration</keyword>
<dbReference type="GO" id="GO:0003677">
    <property type="term" value="F:DNA binding"/>
    <property type="evidence" value="ECO:0007669"/>
    <property type="project" value="UniProtKB-UniRule"/>
</dbReference>
<evidence type="ECO:0000256" key="4">
    <source>
        <dbReference type="ARBA" id="ARBA00023172"/>
    </source>
</evidence>
<evidence type="ECO:0000259" key="6">
    <source>
        <dbReference type="PROSITE" id="PS51898"/>
    </source>
</evidence>
<sequence>MSRGKNNMLHTVDTLSWEGLLEEYFFSHILRPDTEWSYRKVTRGFIRFMGEAASPSQVIHRDVLRWRRHLLVEKKQSSHTWNNKVAHLRAIFNFGMERKLLPHTENPFNNAVVKKEKKKKKILSQSQITRINLLMGKFAEEERTEVMPRGGRCALYPTWYWSTVLATLRFTGMRQNQLLHLRLRDINLEGNSIELGLAGSKNHCEWEVPIVHPLKPRLAQLIERATAAGAEAGDPIFDLSRLSVPHPSRLSRYKYDINREKQQLRSFFRRLSRECDFAVSPHRFRHTVASTLMKAPDRNLPLVKRLLGHRNVATTMEYIDLDMEVTGKTLEQELGLYTDRADESGGENE</sequence>
<dbReference type="PROSITE" id="PS51898">
    <property type="entry name" value="TYR_RECOMBINASE"/>
    <property type="match status" value="1"/>
</dbReference>
<evidence type="ECO:0000256" key="3">
    <source>
        <dbReference type="ARBA" id="ARBA00023125"/>
    </source>
</evidence>
<dbReference type="Proteomes" id="UP000028480">
    <property type="component" value="Unassembled WGS sequence"/>
</dbReference>
<evidence type="ECO:0000256" key="1">
    <source>
        <dbReference type="ARBA" id="ARBA00008857"/>
    </source>
</evidence>
<organism evidence="8">
    <name type="scientific">Xenorhabdus bovienii str. Intermedium</name>
    <dbReference type="NCBI Taxonomy" id="1379677"/>
    <lineage>
        <taxon>Bacteria</taxon>
        <taxon>Pseudomonadati</taxon>
        <taxon>Pseudomonadota</taxon>
        <taxon>Gammaproteobacteria</taxon>
        <taxon>Enterobacterales</taxon>
        <taxon>Morganellaceae</taxon>
        <taxon>Xenorhabdus</taxon>
    </lineage>
</organism>
<evidence type="ECO:0000256" key="2">
    <source>
        <dbReference type="ARBA" id="ARBA00022908"/>
    </source>
</evidence>
<dbReference type="InterPro" id="IPR044068">
    <property type="entry name" value="CB"/>
</dbReference>